<keyword evidence="3 8" id="KW-0423">Lactose metabolism</keyword>
<dbReference type="AlphaFoldDB" id="A0A1H9N8E0"/>
<dbReference type="PROSITE" id="PS00584">
    <property type="entry name" value="PFKB_KINASES_2"/>
    <property type="match status" value="1"/>
</dbReference>
<evidence type="ECO:0000256" key="8">
    <source>
        <dbReference type="PIRNR" id="PIRNR000535"/>
    </source>
</evidence>
<dbReference type="RefSeq" id="WP_089747445.1">
    <property type="nucleotide sequence ID" value="NZ_FOGF01000036.1"/>
</dbReference>
<dbReference type="GO" id="GO:0005829">
    <property type="term" value="C:cytosol"/>
    <property type="evidence" value="ECO:0007669"/>
    <property type="project" value="TreeGrafter"/>
</dbReference>
<name>A0A1H9N8E0_9LACT</name>
<dbReference type="PIRSF" id="PIRSF000535">
    <property type="entry name" value="1PFK/6PFK/LacC"/>
    <property type="match status" value="1"/>
</dbReference>
<dbReference type="GO" id="GO:0009024">
    <property type="term" value="F:tagatose-6-phosphate kinase activity"/>
    <property type="evidence" value="ECO:0007669"/>
    <property type="project" value="UniProtKB-UniRule"/>
</dbReference>
<sequence>MILTVTMNPSIDMSYQLDQFSIDSVNRTTKVLKTAGGKGINVTRVLHQLNEPVLATGIIGGYLGEYLVNQMNEQLIPSDFYKSTQETRNCIAILHQGQQTELLEAGPTFSKEEELSFIDHYTNLIKDVSVVTISGSLPQGLDSDFYTKLIKIAQEKAIPVLLDTSGKALIHSLKNTHAKPFLIKPNQHEISELLEKPVATNFQELKNDLENPIFDGIEWIVVSLGADGAFVKHNDTYYKADIPTIIVVNPVGSGDSTVAGLAAGINQQLSDEEIIKYAMTTGILNTMEEQTGFINREKFDEYYQQVVVQKYE</sequence>
<dbReference type="Pfam" id="PF00294">
    <property type="entry name" value="PfkB"/>
    <property type="match status" value="1"/>
</dbReference>
<organism evidence="10 11">
    <name type="scientific">Granulicatella balaenopterae</name>
    <dbReference type="NCBI Taxonomy" id="137733"/>
    <lineage>
        <taxon>Bacteria</taxon>
        <taxon>Bacillati</taxon>
        <taxon>Bacillota</taxon>
        <taxon>Bacilli</taxon>
        <taxon>Lactobacillales</taxon>
        <taxon>Carnobacteriaceae</taxon>
        <taxon>Granulicatella</taxon>
    </lineage>
</organism>
<dbReference type="InterPro" id="IPR005926">
    <property type="entry name" value="LacC"/>
</dbReference>
<keyword evidence="6 8" id="KW-0067">ATP-binding</keyword>
<dbReference type="STRING" id="137733.SAMN05421767_13616"/>
<comment type="catalytic activity">
    <reaction evidence="8">
        <text>D-tagatofuranose 6-phosphate + ATP = D-tagatofuranose 1,6-bisphosphate + ADP + H(+)</text>
        <dbReference type="Rhea" id="RHEA:12420"/>
        <dbReference type="ChEBI" id="CHEBI:15378"/>
        <dbReference type="ChEBI" id="CHEBI:30616"/>
        <dbReference type="ChEBI" id="CHEBI:58694"/>
        <dbReference type="ChEBI" id="CHEBI:58695"/>
        <dbReference type="ChEBI" id="CHEBI:456216"/>
        <dbReference type="EC" id="2.7.1.144"/>
    </reaction>
</comment>
<comment type="pathway">
    <text evidence="8">Carbohydrate metabolism; D-tagatose 6-phosphate degradation; D-glyceraldehyde 3-phosphate and glycerone phosphate from D-tagatose 6-phosphate: step 1/2.</text>
</comment>
<dbReference type="NCBIfam" id="TIGR03168">
    <property type="entry name" value="1-PFK"/>
    <property type="match status" value="1"/>
</dbReference>
<protein>
    <recommendedName>
        <fullName evidence="7 8">Tagatose-6-phosphate kinase</fullName>
        <ecNumber evidence="7 8">2.7.1.144</ecNumber>
    </recommendedName>
</protein>
<evidence type="ECO:0000256" key="7">
    <source>
        <dbReference type="NCBIfam" id="TIGR01231"/>
    </source>
</evidence>
<dbReference type="GO" id="GO:0019512">
    <property type="term" value="P:lactose catabolic process via tagatose-6-phosphate"/>
    <property type="evidence" value="ECO:0007669"/>
    <property type="project" value="InterPro"/>
</dbReference>
<keyword evidence="4 8" id="KW-0547">Nucleotide-binding</keyword>
<dbReference type="InterPro" id="IPR029056">
    <property type="entry name" value="Ribokinase-like"/>
</dbReference>
<accession>A0A1H9N8E0</accession>
<dbReference type="FunFam" id="3.40.1190.20:FF:000001">
    <property type="entry name" value="Phosphofructokinase"/>
    <property type="match status" value="1"/>
</dbReference>
<dbReference type="InterPro" id="IPR011611">
    <property type="entry name" value="PfkB_dom"/>
</dbReference>
<evidence type="ECO:0000256" key="2">
    <source>
        <dbReference type="ARBA" id="ARBA00022679"/>
    </source>
</evidence>
<evidence type="ECO:0000259" key="9">
    <source>
        <dbReference type="Pfam" id="PF00294"/>
    </source>
</evidence>
<evidence type="ECO:0000313" key="10">
    <source>
        <dbReference type="EMBL" id="SER32192.1"/>
    </source>
</evidence>
<evidence type="ECO:0000313" key="11">
    <source>
        <dbReference type="Proteomes" id="UP000198556"/>
    </source>
</evidence>
<dbReference type="SUPFAM" id="SSF53613">
    <property type="entry name" value="Ribokinase-like"/>
    <property type="match status" value="1"/>
</dbReference>
<keyword evidence="5 10" id="KW-0418">Kinase</keyword>
<dbReference type="GO" id="GO:0044281">
    <property type="term" value="P:small molecule metabolic process"/>
    <property type="evidence" value="ECO:0007669"/>
    <property type="project" value="UniProtKB-ARBA"/>
</dbReference>
<dbReference type="Gene3D" id="3.40.1190.20">
    <property type="match status" value="1"/>
</dbReference>
<dbReference type="GO" id="GO:2001059">
    <property type="term" value="P:D-tagatose 6-phosphate catabolic process"/>
    <property type="evidence" value="ECO:0007669"/>
    <property type="project" value="UniProtKB-UniPathway"/>
</dbReference>
<gene>
    <name evidence="10" type="ORF">SAMN05421767_13616</name>
</gene>
<evidence type="ECO:0000256" key="1">
    <source>
        <dbReference type="ARBA" id="ARBA00005380"/>
    </source>
</evidence>
<feature type="domain" description="Carbohydrate kinase PfkB" evidence="9">
    <location>
        <begin position="8"/>
        <end position="293"/>
    </location>
</feature>
<dbReference type="NCBIfam" id="TIGR01231">
    <property type="entry name" value="lacC"/>
    <property type="match status" value="1"/>
</dbReference>
<evidence type="ECO:0000256" key="6">
    <source>
        <dbReference type="ARBA" id="ARBA00022840"/>
    </source>
</evidence>
<dbReference type="GO" id="GO:0008443">
    <property type="term" value="F:phosphofructokinase activity"/>
    <property type="evidence" value="ECO:0007669"/>
    <property type="project" value="TreeGrafter"/>
</dbReference>
<dbReference type="EC" id="2.7.1.144" evidence="7 8"/>
<keyword evidence="11" id="KW-1185">Reference proteome</keyword>
<dbReference type="PANTHER" id="PTHR46566:SF5">
    <property type="entry name" value="1-PHOSPHOFRUCTOKINASE"/>
    <property type="match status" value="1"/>
</dbReference>
<dbReference type="Proteomes" id="UP000198556">
    <property type="component" value="Unassembled WGS sequence"/>
</dbReference>
<dbReference type="InterPro" id="IPR002173">
    <property type="entry name" value="Carboh/pur_kinase_PfkB_CS"/>
</dbReference>
<comment type="similarity">
    <text evidence="8">Belongs to the carbohydrate kinase PfkB family. LacC subfamily.</text>
</comment>
<evidence type="ECO:0000256" key="5">
    <source>
        <dbReference type="ARBA" id="ARBA00022777"/>
    </source>
</evidence>
<dbReference type="InterPro" id="IPR017583">
    <property type="entry name" value="Tagatose/fructose_Pkinase"/>
</dbReference>
<evidence type="ECO:0000256" key="3">
    <source>
        <dbReference type="ARBA" id="ARBA00022736"/>
    </source>
</evidence>
<evidence type="ECO:0000256" key="4">
    <source>
        <dbReference type="ARBA" id="ARBA00022741"/>
    </source>
</evidence>
<dbReference type="UniPathway" id="UPA00704">
    <property type="reaction ID" value="UER00715"/>
</dbReference>
<proteinExistence type="inferred from homology"/>
<dbReference type="CDD" id="cd01164">
    <property type="entry name" value="FruK_PfkB_like"/>
    <property type="match status" value="1"/>
</dbReference>
<dbReference type="GO" id="GO:0005524">
    <property type="term" value="F:ATP binding"/>
    <property type="evidence" value="ECO:0007669"/>
    <property type="project" value="UniProtKB-KW"/>
</dbReference>
<reference evidence="10 11" key="1">
    <citation type="submission" date="2016-10" db="EMBL/GenBank/DDBJ databases">
        <authorList>
            <person name="de Groot N.N."/>
        </authorList>
    </citation>
    <scope>NUCLEOTIDE SEQUENCE [LARGE SCALE GENOMIC DNA]</scope>
    <source>
        <strain evidence="10 11">DSM 15827</strain>
    </source>
</reference>
<dbReference type="OrthoDB" id="9801219at2"/>
<comment type="similarity">
    <text evidence="1">Belongs to the carbohydrate kinase pfkB family.</text>
</comment>
<dbReference type="EMBL" id="FOGF01000036">
    <property type="protein sequence ID" value="SER32192.1"/>
    <property type="molecule type" value="Genomic_DNA"/>
</dbReference>
<dbReference type="PANTHER" id="PTHR46566">
    <property type="entry name" value="1-PHOSPHOFRUCTOKINASE-RELATED"/>
    <property type="match status" value="1"/>
</dbReference>
<keyword evidence="2 8" id="KW-0808">Transferase</keyword>